<dbReference type="PANTHER" id="PTHR28055">
    <property type="entry name" value="ALTERED INHERITANCE OF MITOCHONDRIA PROTEIN 41, MITOCHONDRIAL"/>
    <property type="match status" value="1"/>
</dbReference>
<sequence>MSLADRLLDDMKKAMKDREAGKIRLATIRMVRAAQKEAEIAKRDGLTDQEMLDILNRELKKRRDVIGDYQKTNRLDDVIRLQEEISVIKEYLPEQLDENEIRAIIERAVQDLGVTGPEQAGKVMKEIMPGLKGRADGKLINQLVKEILR</sequence>
<evidence type="ECO:0000313" key="1">
    <source>
        <dbReference type="EMBL" id="KUG04303.1"/>
    </source>
</evidence>
<dbReference type="PANTHER" id="PTHR28055:SF1">
    <property type="entry name" value="ALTERED INHERITANCE OF MITOCHONDRIA PROTEIN 41, MITOCHONDRIAL"/>
    <property type="match status" value="1"/>
</dbReference>
<organism evidence="1">
    <name type="scientific">hydrocarbon metagenome</name>
    <dbReference type="NCBI Taxonomy" id="938273"/>
    <lineage>
        <taxon>unclassified sequences</taxon>
        <taxon>metagenomes</taxon>
        <taxon>ecological metagenomes</taxon>
    </lineage>
</organism>
<name>A0A0W8E6M1_9ZZZZ</name>
<proteinExistence type="predicted"/>
<reference evidence="1" key="1">
    <citation type="journal article" date="2015" name="Proc. Natl. Acad. Sci. U.S.A.">
        <title>Networks of energetic and metabolic interactions define dynamics in microbial communities.</title>
        <authorList>
            <person name="Embree M."/>
            <person name="Liu J.K."/>
            <person name="Al-Bassam M.M."/>
            <person name="Zengler K."/>
        </authorList>
    </citation>
    <scope>NUCLEOTIDE SEQUENCE</scope>
</reference>
<dbReference type="InterPro" id="IPR003789">
    <property type="entry name" value="Asn/Gln_tRNA_amidoTrase-B-like"/>
</dbReference>
<dbReference type="Pfam" id="PF09424">
    <property type="entry name" value="YqeY"/>
    <property type="match status" value="1"/>
</dbReference>
<accession>A0A0W8E6M1</accession>
<dbReference type="AlphaFoldDB" id="A0A0W8E6M1"/>
<gene>
    <name evidence="1" type="ORF">ASZ90_018310</name>
</gene>
<dbReference type="InterPro" id="IPR019004">
    <property type="entry name" value="YqeY/Aim41"/>
</dbReference>
<dbReference type="InterPro" id="IPR042184">
    <property type="entry name" value="YqeY/Aim41_N"/>
</dbReference>
<protein>
    <submittedName>
        <fullName evidence="1">Transamidase gatb domain protein</fullName>
    </submittedName>
</protein>
<comment type="caution">
    <text evidence="1">The sequence shown here is derived from an EMBL/GenBank/DDBJ whole genome shotgun (WGS) entry which is preliminary data.</text>
</comment>
<dbReference type="Gene3D" id="1.10.1510.10">
    <property type="entry name" value="Uncharacterised protein YqeY/AIM41 PF09424, N-terminal domain"/>
    <property type="match status" value="1"/>
</dbReference>
<dbReference type="EMBL" id="LNQE01001853">
    <property type="protein sequence ID" value="KUG04303.1"/>
    <property type="molecule type" value="Genomic_DNA"/>
</dbReference>
<dbReference type="Gene3D" id="1.10.10.410">
    <property type="match status" value="1"/>
</dbReference>
<dbReference type="InterPro" id="IPR023168">
    <property type="entry name" value="GatB_Yqey_C_2"/>
</dbReference>
<dbReference type="SUPFAM" id="SSF89095">
    <property type="entry name" value="GatB/YqeY motif"/>
    <property type="match status" value="1"/>
</dbReference>
<dbReference type="GO" id="GO:0016884">
    <property type="term" value="F:carbon-nitrogen ligase activity, with glutamine as amido-N-donor"/>
    <property type="evidence" value="ECO:0007669"/>
    <property type="project" value="InterPro"/>
</dbReference>